<keyword evidence="2" id="KW-1185">Reference proteome</keyword>
<protein>
    <submittedName>
        <fullName evidence="1">Uncharacterized protein</fullName>
    </submittedName>
</protein>
<dbReference type="AlphaFoldDB" id="A0A9N7Z5G5"/>
<proteinExistence type="predicted"/>
<evidence type="ECO:0000313" key="2">
    <source>
        <dbReference type="Proteomes" id="UP001153269"/>
    </source>
</evidence>
<gene>
    <name evidence="1" type="ORF">PLEPLA_LOCUS44035</name>
</gene>
<dbReference type="Proteomes" id="UP001153269">
    <property type="component" value="Unassembled WGS sequence"/>
</dbReference>
<name>A0A9N7Z5G5_PLEPL</name>
<evidence type="ECO:0000313" key="1">
    <source>
        <dbReference type="EMBL" id="CAB1456253.1"/>
    </source>
</evidence>
<sequence>MSDYKYDCLEMMRQVTECLGQAAVVQPQGSPYRVQQPAFTFCFRQKSATSQTNSSFQTAWFTTGTAVNVESCVKDEVGAIEWLLIKTSNLPGEEWQWAQ</sequence>
<accession>A0A9N7Z5G5</accession>
<comment type="caution">
    <text evidence="1">The sequence shown here is derived from an EMBL/GenBank/DDBJ whole genome shotgun (WGS) entry which is preliminary data.</text>
</comment>
<reference evidence="1" key="1">
    <citation type="submission" date="2020-03" db="EMBL/GenBank/DDBJ databases">
        <authorList>
            <person name="Weist P."/>
        </authorList>
    </citation>
    <scope>NUCLEOTIDE SEQUENCE</scope>
</reference>
<organism evidence="1 2">
    <name type="scientific">Pleuronectes platessa</name>
    <name type="common">European plaice</name>
    <dbReference type="NCBI Taxonomy" id="8262"/>
    <lineage>
        <taxon>Eukaryota</taxon>
        <taxon>Metazoa</taxon>
        <taxon>Chordata</taxon>
        <taxon>Craniata</taxon>
        <taxon>Vertebrata</taxon>
        <taxon>Euteleostomi</taxon>
        <taxon>Actinopterygii</taxon>
        <taxon>Neopterygii</taxon>
        <taxon>Teleostei</taxon>
        <taxon>Neoteleostei</taxon>
        <taxon>Acanthomorphata</taxon>
        <taxon>Carangaria</taxon>
        <taxon>Pleuronectiformes</taxon>
        <taxon>Pleuronectoidei</taxon>
        <taxon>Pleuronectidae</taxon>
        <taxon>Pleuronectes</taxon>
    </lineage>
</organism>
<dbReference type="EMBL" id="CADEAL010004291">
    <property type="protein sequence ID" value="CAB1456253.1"/>
    <property type="molecule type" value="Genomic_DNA"/>
</dbReference>